<dbReference type="OrthoDB" id="1803733at2"/>
<dbReference type="InterPro" id="IPR002104">
    <property type="entry name" value="Integrase_catalytic"/>
</dbReference>
<evidence type="ECO:0000256" key="1">
    <source>
        <dbReference type="ARBA" id="ARBA00023125"/>
    </source>
</evidence>
<dbReference type="AlphaFoldDB" id="A0A1I4IPF5"/>
<evidence type="ECO:0000313" key="4">
    <source>
        <dbReference type="EMBL" id="SFL55691.1"/>
    </source>
</evidence>
<sequence length="553" mass="65375">MNSSKRGYNLRKDYTKNLKTLLIRSIGQLGSFQFEDNSWYYSKKHNNSLPKGSYTIPFHQVPHYYKDWVKYYALLSRGSVSHTQKNCYKIADFLQFISQMNPDIPLQEINRAHINGFEHYLRLSNKSENTKQVTYAALQDFFMKLSDFSEMTNTVPTKDINPFKQYQNKQLKPTLPKEVLHSWDQAMKDETLQIPLEFRTMYWLLRSYPNRISEVLSMKRDCLKSFYSEYTIQIPTFKQSGGYQSEEQKIIPVAYAGHGRYVVDLIRKLQRQTEELINTYGIPKNIKSDYLFIVRHWSFVEENGGRPKMQIGRNLKNSLINWKGPKVNALFKQLSVILDFRSKQDKLVVPTTHQFRHHAVTDRMYTIGYTTEQVRRLTGHKNESMTKYYTHQLVEQHKTIHQNISGLRKPKESPVEFRGKILNLDERTTKQLAKDQRRYLTWEANGKKGVGICSDIAGCNPKGTSIHFECYACDWFVPKLEYYEDYKAEHAYWKDVVERTAEDSRRAAHFENAIRNVSYVERILSICENGMEYFKEENVQKKLNHYHLPPDWE</sequence>
<dbReference type="Proteomes" id="UP000199668">
    <property type="component" value="Unassembled WGS sequence"/>
</dbReference>
<gene>
    <name evidence="4" type="ORF">SAMN04488054_102135</name>
</gene>
<keyword evidence="1" id="KW-0238">DNA-binding</keyword>
<dbReference type="Pfam" id="PF13102">
    <property type="entry name" value="Phage_int_SAM_5"/>
    <property type="match status" value="1"/>
</dbReference>
<dbReference type="Pfam" id="PF00589">
    <property type="entry name" value="Phage_integrase"/>
    <property type="match status" value="1"/>
</dbReference>
<organism evidence="4 5">
    <name type="scientific">Salibacterium qingdaonense</name>
    <dbReference type="NCBI Taxonomy" id="266892"/>
    <lineage>
        <taxon>Bacteria</taxon>
        <taxon>Bacillati</taxon>
        <taxon>Bacillota</taxon>
        <taxon>Bacilli</taxon>
        <taxon>Bacillales</taxon>
        <taxon>Bacillaceae</taxon>
    </lineage>
</organism>
<dbReference type="InterPro" id="IPR010998">
    <property type="entry name" value="Integrase_recombinase_N"/>
</dbReference>
<reference evidence="4 5" key="1">
    <citation type="submission" date="2016-10" db="EMBL/GenBank/DDBJ databases">
        <authorList>
            <person name="de Groot N.N."/>
        </authorList>
    </citation>
    <scope>NUCLEOTIDE SEQUENCE [LARGE SCALE GENOMIC DNA]</scope>
    <source>
        <strain evidence="4 5">CGMCC 1.6134</strain>
    </source>
</reference>
<keyword evidence="5" id="KW-1185">Reference proteome</keyword>
<accession>A0A1I4IPF5</accession>
<name>A0A1I4IPF5_9BACI</name>
<dbReference type="PANTHER" id="PTHR30349">
    <property type="entry name" value="PHAGE INTEGRASE-RELATED"/>
    <property type="match status" value="1"/>
</dbReference>
<dbReference type="InterPro" id="IPR011010">
    <property type="entry name" value="DNA_brk_join_enz"/>
</dbReference>
<evidence type="ECO:0000256" key="2">
    <source>
        <dbReference type="ARBA" id="ARBA00023172"/>
    </source>
</evidence>
<dbReference type="InterPro" id="IPR050090">
    <property type="entry name" value="Tyrosine_recombinase_XerCD"/>
</dbReference>
<dbReference type="GO" id="GO:0015074">
    <property type="term" value="P:DNA integration"/>
    <property type="evidence" value="ECO:0007669"/>
    <property type="project" value="InterPro"/>
</dbReference>
<dbReference type="GO" id="GO:0003677">
    <property type="term" value="F:DNA binding"/>
    <property type="evidence" value="ECO:0007669"/>
    <property type="project" value="UniProtKB-KW"/>
</dbReference>
<dbReference type="SUPFAM" id="SSF56349">
    <property type="entry name" value="DNA breaking-rejoining enzymes"/>
    <property type="match status" value="1"/>
</dbReference>
<dbReference type="InterPro" id="IPR013762">
    <property type="entry name" value="Integrase-like_cat_sf"/>
</dbReference>
<feature type="domain" description="Tyr recombinase" evidence="3">
    <location>
        <begin position="169"/>
        <end position="402"/>
    </location>
</feature>
<protein>
    <submittedName>
        <fullName evidence="4">Phage integrase family protein</fullName>
    </submittedName>
</protein>
<dbReference type="RefSeq" id="WP_090925406.1">
    <property type="nucleotide sequence ID" value="NZ_FOTY01000002.1"/>
</dbReference>
<dbReference type="STRING" id="266892.SAMN04488054_102135"/>
<dbReference type="EMBL" id="FOTY01000002">
    <property type="protein sequence ID" value="SFL55691.1"/>
    <property type="molecule type" value="Genomic_DNA"/>
</dbReference>
<dbReference type="PROSITE" id="PS51898">
    <property type="entry name" value="TYR_RECOMBINASE"/>
    <property type="match status" value="1"/>
</dbReference>
<dbReference type="GO" id="GO:0006310">
    <property type="term" value="P:DNA recombination"/>
    <property type="evidence" value="ECO:0007669"/>
    <property type="project" value="UniProtKB-KW"/>
</dbReference>
<dbReference type="Gene3D" id="1.10.150.130">
    <property type="match status" value="1"/>
</dbReference>
<proteinExistence type="predicted"/>
<dbReference type="Gene3D" id="1.10.443.10">
    <property type="entry name" value="Intergrase catalytic core"/>
    <property type="match status" value="1"/>
</dbReference>
<evidence type="ECO:0000313" key="5">
    <source>
        <dbReference type="Proteomes" id="UP000199668"/>
    </source>
</evidence>
<keyword evidence="2" id="KW-0233">DNA recombination</keyword>
<dbReference type="InterPro" id="IPR025269">
    <property type="entry name" value="SAM-like_dom"/>
</dbReference>
<evidence type="ECO:0000259" key="3">
    <source>
        <dbReference type="PROSITE" id="PS51898"/>
    </source>
</evidence>